<feature type="domain" description="Phosphomannose isomerase type I catalytic" evidence="1">
    <location>
        <begin position="48"/>
        <end position="106"/>
    </location>
</feature>
<sequence length="344" mass="38423">MLERWRSAAAPSDGRFPEEWVASVVKARNPGREDEVHEGLTFREDQPDQALRNYIEANPEEALGAAHAAKYGAHPGLLVKLLDAAERLAIQVHPDKPTAEKLFQSAYGKTEAWYFLGGRNIAGEDPYVLCGFKPGMTREKWERLFHAQDIEGMIQSLHKVYPKPGDIMLIRGGIPHAIGPGNWMVEIQEPTDFTIRTERATPSGLALTDQAIHQGLGYERMFDCFHYDTYTEEEMLRLCKLTASVAERGQGWQIKQLISYNDTPYFSMDQLELENGAIGPAWTANGRFAVMIVLGGSGYVHWGDRKKKVEQGDQLFIPAELPAVVFASEDGPLQIVRCLPPALS</sequence>
<dbReference type="CDD" id="cd07010">
    <property type="entry name" value="cupin_PMI_type_I_N_bac"/>
    <property type="match status" value="1"/>
</dbReference>
<gene>
    <name evidence="2" type="primary">manA</name>
    <name evidence="2" type="ORF">XYCOK13_03520</name>
</gene>
<dbReference type="Pfam" id="PF20511">
    <property type="entry name" value="PMI_typeI_cat"/>
    <property type="match status" value="1"/>
</dbReference>
<proteinExistence type="predicted"/>
<dbReference type="InterPro" id="IPR014710">
    <property type="entry name" value="RmlC-like_jellyroll"/>
</dbReference>
<keyword evidence="2" id="KW-0413">Isomerase</keyword>
<dbReference type="Gene3D" id="2.60.120.10">
    <property type="entry name" value="Jelly Rolls"/>
    <property type="match status" value="2"/>
</dbReference>
<evidence type="ECO:0000313" key="3">
    <source>
        <dbReference type="Proteomes" id="UP000677918"/>
    </source>
</evidence>
<dbReference type="InterPro" id="IPR011051">
    <property type="entry name" value="RmlC_Cupin_sf"/>
</dbReference>
<dbReference type="Proteomes" id="UP000677918">
    <property type="component" value="Unassembled WGS sequence"/>
</dbReference>
<keyword evidence="3" id="KW-1185">Reference proteome</keyword>
<organism evidence="2 3">
    <name type="scientific">Xylanibacillus composti</name>
    <dbReference type="NCBI Taxonomy" id="1572762"/>
    <lineage>
        <taxon>Bacteria</taxon>
        <taxon>Bacillati</taxon>
        <taxon>Bacillota</taxon>
        <taxon>Bacilli</taxon>
        <taxon>Bacillales</taxon>
        <taxon>Paenibacillaceae</taxon>
        <taxon>Xylanibacillus</taxon>
    </lineage>
</organism>
<protein>
    <submittedName>
        <fullName evidence="2">Mannose-6-phosphate isomerase</fullName>
    </submittedName>
</protein>
<reference evidence="2" key="1">
    <citation type="submission" date="2021-04" db="EMBL/GenBank/DDBJ databases">
        <title>Draft genome sequence of Xylanibacillus composti strain K13.</title>
        <authorList>
            <person name="Uke A."/>
            <person name="Chhe C."/>
            <person name="Baramee S."/>
            <person name="Kosugi A."/>
        </authorList>
    </citation>
    <scope>NUCLEOTIDE SEQUENCE</scope>
    <source>
        <strain evidence="2">K13</strain>
    </source>
</reference>
<dbReference type="EMBL" id="BOVK01000005">
    <property type="protein sequence ID" value="GIQ67528.1"/>
    <property type="molecule type" value="Genomic_DNA"/>
</dbReference>
<accession>A0A8J4GYH2</accession>
<evidence type="ECO:0000259" key="1">
    <source>
        <dbReference type="Pfam" id="PF20511"/>
    </source>
</evidence>
<dbReference type="GO" id="GO:0008270">
    <property type="term" value="F:zinc ion binding"/>
    <property type="evidence" value="ECO:0007669"/>
    <property type="project" value="InterPro"/>
</dbReference>
<dbReference type="AlphaFoldDB" id="A0A8J4GYH2"/>
<dbReference type="SUPFAM" id="SSF51182">
    <property type="entry name" value="RmlC-like cupins"/>
    <property type="match status" value="1"/>
</dbReference>
<evidence type="ECO:0000313" key="2">
    <source>
        <dbReference type="EMBL" id="GIQ67528.1"/>
    </source>
</evidence>
<name>A0A8J4GYH2_9BACL</name>
<dbReference type="GO" id="GO:0004476">
    <property type="term" value="F:mannose-6-phosphate isomerase activity"/>
    <property type="evidence" value="ECO:0007669"/>
    <property type="project" value="InterPro"/>
</dbReference>
<comment type="caution">
    <text evidence="2">The sequence shown here is derived from an EMBL/GenBank/DDBJ whole genome shotgun (WGS) entry which is preliminary data.</text>
</comment>
<dbReference type="InterPro" id="IPR046457">
    <property type="entry name" value="PMI_typeI_cat"/>
</dbReference>